<dbReference type="Pfam" id="PF20463">
    <property type="entry name" value="PDH_C"/>
    <property type="match status" value="1"/>
</dbReference>
<dbReference type="Gene3D" id="1.10.3660.10">
    <property type="entry name" value="6-phosphogluconate dehydrogenase C-terminal like domain"/>
    <property type="match status" value="1"/>
</dbReference>
<dbReference type="EMBL" id="SUTG01000003">
    <property type="protein sequence ID" value="MBE6511795.1"/>
    <property type="molecule type" value="Genomic_DNA"/>
</dbReference>
<organism evidence="3 4">
    <name type="scientific">Methanobrevibacter olleyae</name>
    <dbReference type="NCBI Taxonomy" id="294671"/>
    <lineage>
        <taxon>Archaea</taxon>
        <taxon>Methanobacteriati</taxon>
        <taxon>Methanobacteriota</taxon>
        <taxon>Methanomada group</taxon>
        <taxon>Methanobacteria</taxon>
        <taxon>Methanobacteriales</taxon>
        <taxon>Methanobacteriaceae</taxon>
        <taxon>Methanobrevibacter</taxon>
    </lineage>
</organism>
<dbReference type="InterPro" id="IPR050812">
    <property type="entry name" value="Preph/Arog_dehydrog"/>
</dbReference>
<evidence type="ECO:0000313" key="3">
    <source>
        <dbReference type="EMBL" id="MBE6511795.1"/>
    </source>
</evidence>
<reference evidence="3" key="1">
    <citation type="submission" date="2019-04" db="EMBL/GenBank/DDBJ databases">
        <title>Evolution of Biomass-Degrading Anaerobic Consortia Revealed by Metagenomics.</title>
        <authorList>
            <person name="Peng X."/>
        </authorList>
    </citation>
    <scope>NUCLEOTIDE SEQUENCE</scope>
    <source>
        <strain evidence="3">SIG14</strain>
    </source>
</reference>
<dbReference type="GO" id="GO:0006571">
    <property type="term" value="P:tyrosine biosynthetic process"/>
    <property type="evidence" value="ECO:0007669"/>
    <property type="project" value="InterPro"/>
</dbReference>
<sequence>MAQDDNRNMTIIGGTRGLGKWLAEHLKDNFNIRITSRDESSGKLAAEEIGVGYSNNNIEAIKDADIILFSVPIEHMVETIREVAPHAPEGSLLMDVTSVKTEPSEALRKYAPENAEILPCHPMFGPRVPTLKRQIIVLTPIENRAPKWLPRVKDFLEETECEVVITTPKEHDKYMSIVQGLTHFSYISLASTIRKLNINVKESRNFSSPVYTIMLDMVSRVVYQTPYLYYSIQKNNTETSNAREALINESIYLSNLIEEGDEEDFVKNVVESAKHLDGHEDALARSDKAISMLTQKSNVLSKSIGKEVGLKHQHSENVHMGIVKEVGSKSVILETGGSDEICFKLSNVDIMSDDEIFEWKKGHLKLEHFDLSALFPSKCDEKYLIEMFKNIEPVLDVEIVDVYNGEQIDESLTSYTFHYSLFDKKDKDYVEEYIEGIGGTIR</sequence>
<dbReference type="PROSITE" id="PS51176">
    <property type="entry name" value="PDH_ADH"/>
    <property type="match status" value="1"/>
</dbReference>
<dbReference type="Proteomes" id="UP000732619">
    <property type="component" value="Unassembled WGS sequence"/>
</dbReference>
<dbReference type="GO" id="GO:0070403">
    <property type="term" value="F:NAD+ binding"/>
    <property type="evidence" value="ECO:0007669"/>
    <property type="project" value="InterPro"/>
</dbReference>
<dbReference type="InterPro" id="IPR046825">
    <property type="entry name" value="PDH_C"/>
</dbReference>
<dbReference type="AlphaFoldDB" id="A0A8T3VV14"/>
<accession>A0A8T3VV14</accession>
<dbReference type="NCBIfam" id="NF006408">
    <property type="entry name" value="PRK08655.1-2"/>
    <property type="match status" value="1"/>
</dbReference>
<evidence type="ECO:0000313" key="4">
    <source>
        <dbReference type="Proteomes" id="UP000732619"/>
    </source>
</evidence>
<gene>
    <name evidence="3" type="ORF">E7Z75_01400</name>
</gene>
<evidence type="ECO:0000259" key="2">
    <source>
        <dbReference type="PROSITE" id="PS51176"/>
    </source>
</evidence>
<feature type="domain" description="Prephenate/arogenate dehydrogenase" evidence="2">
    <location>
        <begin position="7"/>
        <end position="287"/>
    </location>
</feature>
<proteinExistence type="predicted"/>
<dbReference type="GO" id="GO:0008977">
    <property type="term" value="F:prephenate dehydrogenase (NAD+) activity"/>
    <property type="evidence" value="ECO:0007669"/>
    <property type="project" value="UniProtKB-EC"/>
</dbReference>
<dbReference type="PANTHER" id="PTHR21363">
    <property type="entry name" value="PREPHENATE DEHYDROGENASE"/>
    <property type="match status" value="1"/>
</dbReference>
<dbReference type="Gene3D" id="3.40.50.720">
    <property type="entry name" value="NAD(P)-binding Rossmann-like Domain"/>
    <property type="match status" value="1"/>
</dbReference>
<dbReference type="InterPro" id="IPR003099">
    <property type="entry name" value="Prephen_DH"/>
</dbReference>
<dbReference type="EC" id="1.3.1.12" evidence="3"/>
<dbReference type="InterPro" id="IPR008927">
    <property type="entry name" value="6-PGluconate_DH-like_C_sf"/>
</dbReference>
<name>A0A8T3VV14_METOL</name>
<evidence type="ECO:0000256" key="1">
    <source>
        <dbReference type="ARBA" id="ARBA00023002"/>
    </source>
</evidence>
<dbReference type="InterPro" id="IPR036291">
    <property type="entry name" value="NAD(P)-bd_dom_sf"/>
</dbReference>
<dbReference type="InterPro" id="IPR008299">
    <property type="entry name" value="Prep_DH/arog_DH"/>
</dbReference>
<dbReference type="Pfam" id="PF02153">
    <property type="entry name" value="PDH_N"/>
    <property type="match status" value="1"/>
</dbReference>
<dbReference type="GO" id="GO:0004665">
    <property type="term" value="F:prephenate dehydrogenase (NADP+) activity"/>
    <property type="evidence" value="ECO:0007669"/>
    <property type="project" value="InterPro"/>
</dbReference>
<comment type="caution">
    <text evidence="3">The sequence shown here is derived from an EMBL/GenBank/DDBJ whole genome shotgun (WGS) entry which is preliminary data.</text>
</comment>
<dbReference type="PIRSF" id="PIRSF006549">
    <property type="entry name" value="PDH_arog_dh_reg"/>
    <property type="match status" value="1"/>
</dbReference>
<protein>
    <submittedName>
        <fullName evidence="3">Prephenate dehydrogenase</fullName>
        <ecNumber evidence="3">1.3.1.12</ecNumber>
    </submittedName>
</protein>
<keyword evidence="1 3" id="KW-0560">Oxidoreductase</keyword>
<dbReference type="SUPFAM" id="SSF51735">
    <property type="entry name" value="NAD(P)-binding Rossmann-fold domains"/>
    <property type="match status" value="1"/>
</dbReference>
<dbReference type="InterPro" id="IPR046826">
    <property type="entry name" value="PDH_N"/>
</dbReference>
<dbReference type="PANTHER" id="PTHR21363:SF0">
    <property type="entry name" value="PREPHENATE DEHYDROGENASE [NADP(+)]"/>
    <property type="match status" value="1"/>
</dbReference>
<dbReference type="SUPFAM" id="SSF48179">
    <property type="entry name" value="6-phosphogluconate dehydrogenase C-terminal domain-like"/>
    <property type="match status" value="1"/>
</dbReference>